<feature type="compositionally biased region" description="Basic and acidic residues" evidence="1">
    <location>
        <begin position="319"/>
        <end position="352"/>
    </location>
</feature>
<feature type="compositionally biased region" description="Basic and acidic residues" evidence="1">
    <location>
        <begin position="225"/>
        <end position="259"/>
    </location>
</feature>
<feature type="compositionally biased region" description="Basic and acidic residues" evidence="1">
    <location>
        <begin position="266"/>
        <end position="277"/>
    </location>
</feature>
<feature type="compositionally biased region" description="Basic and acidic residues" evidence="1">
    <location>
        <begin position="384"/>
        <end position="401"/>
    </location>
</feature>
<keyword evidence="2" id="KW-0732">Signal</keyword>
<reference evidence="3 4" key="1">
    <citation type="submission" date="2017-12" db="EMBL/GenBank/DDBJ databases">
        <title>Hemimetabolous genomes reveal molecular basis of termite eusociality.</title>
        <authorList>
            <person name="Harrison M.C."/>
            <person name="Jongepier E."/>
            <person name="Robertson H.M."/>
            <person name="Arning N."/>
            <person name="Bitard-Feildel T."/>
            <person name="Chao H."/>
            <person name="Childers C.P."/>
            <person name="Dinh H."/>
            <person name="Doddapaneni H."/>
            <person name="Dugan S."/>
            <person name="Gowin J."/>
            <person name="Greiner C."/>
            <person name="Han Y."/>
            <person name="Hu H."/>
            <person name="Hughes D.S.T."/>
            <person name="Huylmans A.-K."/>
            <person name="Kemena C."/>
            <person name="Kremer L.P.M."/>
            <person name="Lee S.L."/>
            <person name="Lopez-Ezquerra A."/>
            <person name="Mallet L."/>
            <person name="Monroy-Kuhn J.M."/>
            <person name="Moser A."/>
            <person name="Murali S.C."/>
            <person name="Muzny D.M."/>
            <person name="Otani S."/>
            <person name="Piulachs M.-D."/>
            <person name="Poelchau M."/>
            <person name="Qu J."/>
            <person name="Schaub F."/>
            <person name="Wada-Katsumata A."/>
            <person name="Worley K.C."/>
            <person name="Xie Q."/>
            <person name="Ylla G."/>
            <person name="Poulsen M."/>
            <person name="Gibbs R.A."/>
            <person name="Schal C."/>
            <person name="Richards S."/>
            <person name="Belles X."/>
            <person name="Korb J."/>
            <person name="Bornberg-Bauer E."/>
        </authorList>
    </citation>
    <scope>NUCLEOTIDE SEQUENCE [LARGE SCALE GENOMIC DNA]</scope>
    <source>
        <tissue evidence="3">Whole body</tissue>
    </source>
</reference>
<evidence type="ECO:0000313" key="3">
    <source>
        <dbReference type="EMBL" id="PNF15313.1"/>
    </source>
</evidence>
<feature type="signal peptide" evidence="2">
    <location>
        <begin position="1"/>
        <end position="25"/>
    </location>
</feature>
<feature type="compositionally biased region" description="Basic and acidic residues" evidence="1">
    <location>
        <begin position="161"/>
        <end position="181"/>
    </location>
</feature>
<feature type="compositionally biased region" description="Basic and acidic residues" evidence="1">
    <location>
        <begin position="505"/>
        <end position="515"/>
    </location>
</feature>
<evidence type="ECO:0000313" key="4">
    <source>
        <dbReference type="Proteomes" id="UP000235965"/>
    </source>
</evidence>
<feature type="compositionally biased region" description="Low complexity" evidence="1">
    <location>
        <begin position="704"/>
        <end position="723"/>
    </location>
</feature>
<feature type="compositionally biased region" description="Basic and acidic residues" evidence="1">
    <location>
        <begin position="284"/>
        <end position="303"/>
    </location>
</feature>
<dbReference type="Proteomes" id="UP000235965">
    <property type="component" value="Unassembled WGS sequence"/>
</dbReference>
<feature type="region of interest" description="Disordered" evidence="1">
    <location>
        <begin position="585"/>
        <end position="609"/>
    </location>
</feature>
<name>A0A2J7PG62_9NEOP</name>
<feature type="compositionally biased region" description="Basic and acidic residues" evidence="1">
    <location>
        <begin position="596"/>
        <end position="607"/>
    </location>
</feature>
<feature type="compositionally biased region" description="Basic and acidic residues" evidence="1">
    <location>
        <begin position="118"/>
        <end position="142"/>
    </location>
</feature>
<feature type="compositionally biased region" description="Polar residues" evidence="1">
    <location>
        <begin position="744"/>
        <end position="763"/>
    </location>
</feature>
<evidence type="ECO:0000256" key="1">
    <source>
        <dbReference type="SAM" id="MobiDB-lite"/>
    </source>
</evidence>
<feature type="region of interest" description="Disordered" evidence="1">
    <location>
        <begin position="658"/>
        <end position="782"/>
    </location>
</feature>
<feature type="compositionally biased region" description="Basic and acidic residues" evidence="1">
    <location>
        <begin position="662"/>
        <end position="671"/>
    </location>
</feature>
<protein>
    <submittedName>
        <fullName evidence="3">Uncharacterized protein</fullName>
    </submittedName>
</protein>
<sequence length="909" mass="102650">MVFVDRSCLFFLAVLLIIIPSFTLSAESDPQQSDHHIDNDFDRSKFRDKRTLDIILQGLAQMLGYRLQRNNAQTATIPQTLPPPTEPPKFITQPTSTPPSQIVFLSVSDIADLKHKKTAGDSDKNRDYPYSRYRDGRGKDENGDGYSRSDYNRGGSGKDGQGTEKTDKYYRSRFRSDKIDDYIQTIGQHSKGPVRSGKRGRNDEKMGQSSGKSNQLKNSGAGSDQKWDKEHVESEYDKPKVFNHDKANHKLSESKHNGDDANAVQEEQKEVTIKSDNDESSNEADSKSPETIKEKLEQNHREEETVEQQQHKSTQVNSEQEHNSKQESGEKDSTDQNQGEHSKEEEHQDGDYHNQIPAPSLQTWDDDFWNSRYSFADNSPYEFGLRDTQKSDTDEQKDKPSQPHYQYTRPKYFDGPGFEPVHEWHVSSGSQSEKPSFESSESQNELKEGEEEEDDERTPHGSSGSPEEHTDPSFTENPDLSKPPTHGQDVTDKPPMPIHSTSRPKLAELIHEIEGTKQNPLWPPPFDHAFEGTDSSVDIQHPEQTNVTSSKKAPDHTSPLLLNLYNYTSISDYLLDLNKKDLLQKQPSRSSQQNAKIDHDSENDDKSPVSYVAVVIPHKSRNKHVEKSDHYVPPEPSFVGVAYPQELSSKYAEHALSTTAAKSDRVKDNRTPRYKPLTESHISNLSQKLRHNDYDEAQDPPLESHYSPLFHGSSSSLESSNSSGDNIQKFPDSYFSPFFHNPEIDSNTNRQPQSVRTSSNSSGYHGDKTYNPSAVSPDGRQQVLSTPKPLRLVIPELQPHTLPDPQTSQLRVVIPDVPQSESFFDISSGNEQNEPKNEAFENHFGLMTIPPPTPYSGHPASVKNPEKWVLGDDAPRTKNLKTKEHTIRVSKMRVTGKVHTQPNANLTEV</sequence>
<feature type="region of interest" description="Disordered" evidence="1">
    <location>
        <begin position="75"/>
        <end position="97"/>
    </location>
</feature>
<comment type="caution">
    <text evidence="3">The sequence shown here is derived from an EMBL/GenBank/DDBJ whole genome shotgun (WGS) entry which is preliminary data.</text>
</comment>
<feature type="chain" id="PRO_5014347421" evidence="2">
    <location>
        <begin position="26"/>
        <end position="909"/>
    </location>
</feature>
<evidence type="ECO:0000256" key="2">
    <source>
        <dbReference type="SAM" id="SignalP"/>
    </source>
</evidence>
<keyword evidence="4" id="KW-1185">Reference proteome</keyword>
<feature type="compositionally biased region" description="Polar residues" evidence="1">
    <location>
        <begin position="207"/>
        <end position="222"/>
    </location>
</feature>
<feature type="compositionally biased region" description="Polar residues" evidence="1">
    <location>
        <begin position="427"/>
        <end position="440"/>
    </location>
</feature>
<proteinExistence type="predicted"/>
<feature type="compositionally biased region" description="Polar residues" evidence="1">
    <location>
        <begin position="533"/>
        <end position="551"/>
    </location>
</feature>
<organism evidence="3 4">
    <name type="scientific">Cryptotermes secundus</name>
    <dbReference type="NCBI Taxonomy" id="105785"/>
    <lineage>
        <taxon>Eukaryota</taxon>
        <taxon>Metazoa</taxon>
        <taxon>Ecdysozoa</taxon>
        <taxon>Arthropoda</taxon>
        <taxon>Hexapoda</taxon>
        <taxon>Insecta</taxon>
        <taxon>Pterygota</taxon>
        <taxon>Neoptera</taxon>
        <taxon>Polyneoptera</taxon>
        <taxon>Dictyoptera</taxon>
        <taxon>Blattodea</taxon>
        <taxon>Blattoidea</taxon>
        <taxon>Termitoidae</taxon>
        <taxon>Kalotermitidae</taxon>
        <taxon>Cryptotermitinae</taxon>
        <taxon>Cryptotermes</taxon>
    </lineage>
</organism>
<dbReference type="AlphaFoldDB" id="A0A2J7PG62"/>
<feature type="compositionally biased region" description="Polar residues" evidence="1">
    <location>
        <begin position="307"/>
        <end position="318"/>
    </location>
</feature>
<accession>A0A2J7PG62</accession>
<feature type="region of interest" description="Disordered" evidence="1">
    <location>
        <begin position="116"/>
        <end position="559"/>
    </location>
</feature>
<gene>
    <name evidence="3" type="ORF">B7P43_G01003</name>
</gene>
<dbReference type="EMBL" id="NEVH01025635">
    <property type="protein sequence ID" value="PNF15313.1"/>
    <property type="molecule type" value="Genomic_DNA"/>
</dbReference>
<dbReference type="InParanoid" id="A0A2J7PG62"/>